<feature type="binding site" evidence="12">
    <location>
        <position position="94"/>
    </location>
    <ligand>
        <name>GTP</name>
        <dbReference type="ChEBI" id="CHEBI:37565"/>
    </ligand>
</feature>
<feature type="binding site" evidence="12">
    <location>
        <position position="24"/>
    </location>
    <ligand>
        <name>[4Fe-4S] cluster</name>
        <dbReference type="ChEBI" id="CHEBI:49883"/>
        <label>1</label>
        <note>4Fe-4S-S-AdoMet</note>
    </ligand>
</feature>
<comment type="subunit">
    <text evidence="12">Monomer and homodimer.</text>
</comment>
<feature type="binding site" evidence="12">
    <location>
        <position position="26"/>
    </location>
    <ligand>
        <name>S-adenosyl-L-methionine</name>
        <dbReference type="ChEBI" id="CHEBI:59789"/>
    </ligand>
</feature>
<reference evidence="14" key="1">
    <citation type="submission" date="2016-08" db="EMBL/GenBank/DDBJ databases">
        <authorList>
            <person name="Seilhamer J.J."/>
        </authorList>
    </citation>
    <scope>NUCLEOTIDE SEQUENCE</scope>
    <source>
        <strain evidence="14">86</strain>
    </source>
</reference>
<dbReference type="SFLD" id="SFLDG01067">
    <property type="entry name" value="SPASM/twitch_domain_containing"/>
    <property type="match status" value="1"/>
</dbReference>
<dbReference type="SFLD" id="SFLDG01383">
    <property type="entry name" value="cyclic_pyranopterin_phosphate"/>
    <property type="match status" value="1"/>
</dbReference>
<gene>
    <name evidence="12 14" type="primary">moaA</name>
    <name evidence="14" type="ORF">KL86SPO_30079</name>
</gene>
<comment type="cofactor">
    <cofactor evidence="12">
        <name>[4Fe-4S] cluster</name>
        <dbReference type="ChEBI" id="CHEBI:49883"/>
    </cofactor>
    <text evidence="12">Binds 2 [4Fe-4S] clusters. Binds 1 [4Fe-4S] cluster coordinated with 3 cysteines and an exchangeable S-adenosyl-L-methionine and 1 [4Fe-4S] cluster coordinated with 3 cysteines and the GTP-derived substrate.</text>
</comment>
<evidence type="ECO:0000256" key="11">
    <source>
        <dbReference type="ARBA" id="ARBA00048697"/>
    </source>
</evidence>
<sequence length="326" mass="35523">MHDGHNRQINYLRVSVTDRCNFRCAYCMPEQGVPMLSHDDILSYEEMFRVIRVLSQHGISKIRLTGGEPLVRRGITGFIRSIADLNTITDISLTTNGSLLAGMAGELKAAGLKRVNISLDTIDPERFRCITGGGDVAAVIKGIQTALAVGLMPVKLNVVLTNIISKYDVAYFVDLIHREPVSIRFIEYMPIGDARVGPGPSIAEIKKMINSSGRGTLKPTLDIHGNGPAKYFCLPQAKGSFGFITPISEHFCGACNRIRLTADGKIKPCLLSNQEVDIKEALRSGAGDDEIAKLFYAIITSKPEGHTLSNSGNPTNFFRKMSQIGG</sequence>
<feature type="binding site" evidence="12">
    <location>
        <position position="118"/>
    </location>
    <ligand>
        <name>S-adenosyl-L-methionine</name>
        <dbReference type="ChEBI" id="CHEBI:59789"/>
    </ligand>
</feature>
<comment type="pathway">
    <text evidence="12">Cofactor biosynthesis; molybdopterin biosynthesis.</text>
</comment>
<dbReference type="InterPro" id="IPR010505">
    <property type="entry name" value="MoaA_twitch"/>
</dbReference>
<feature type="binding site" evidence="12">
    <location>
        <position position="13"/>
    </location>
    <ligand>
        <name>GTP</name>
        <dbReference type="ChEBI" id="CHEBI:37565"/>
    </ligand>
</feature>
<feature type="binding site" evidence="12">
    <location>
        <position position="63"/>
    </location>
    <ligand>
        <name>GTP</name>
        <dbReference type="ChEBI" id="CHEBI:37565"/>
    </ligand>
</feature>
<feature type="binding site" evidence="12">
    <location>
        <position position="255"/>
    </location>
    <ligand>
        <name>[4Fe-4S] cluster</name>
        <dbReference type="ChEBI" id="CHEBI:49883"/>
        <label>2</label>
        <note>4Fe-4S-substrate</note>
    </ligand>
</feature>
<dbReference type="PROSITE" id="PS01305">
    <property type="entry name" value="MOAA_NIFB_PQQE"/>
    <property type="match status" value="1"/>
</dbReference>
<accession>A0A212LQH6</accession>
<dbReference type="GO" id="GO:0005525">
    <property type="term" value="F:GTP binding"/>
    <property type="evidence" value="ECO:0007669"/>
    <property type="project" value="UniProtKB-UniRule"/>
</dbReference>
<comment type="similarity">
    <text evidence="12">Belongs to the radical SAM superfamily. MoaA family.</text>
</comment>
<dbReference type="UniPathway" id="UPA00344"/>
<evidence type="ECO:0000256" key="1">
    <source>
        <dbReference type="ARBA" id="ARBA00012167"/>
    </source>
</evidence>
<dbReference type="PANTHER" id="PTHR22960">
    <property type="entry name" value="MOLYBDOPTERIN COFACTOR SYNTHESIS PROTEIN A"/>
    <property type="match status" value="1"/>
</dbReference>
<feature type="binding site" evidence="12">
    <location>
        <position position="155"/>
    </location>
    <ligand>
        <name>GTP</name>
        <dbReference type="ChEBI" id="CHEBI:37565"/>
    </ligand>
</feature>
<dbReference type="InterPro" id="IPR040064">
    <property type="entry name" value="MoaA-like"/>
</dbReference>
<feature type="domain" description="Radical SAM core" evidence="13">
    <location>
        <begin position="4"/>
        <end position="226"/>
    </location>
</feature>
<dbReference type="SMART" id="SM00729">
    <property type="entry name" value="Elp3"/>
    <property type="match status" value="1"/>
</dbReference>
<dbReference type="GO" id="GO:0061798">
    <property type="term" value="F:GTP 3',8'-cyclase activity"/>
    <property type="evidence" value="ECO:0007669"/>
    <property type="project" value="UniProtKB-UniRule"/>
</dbReference>
<dbReference type="NCBIfam" id="NF001199">
    <property type="entry name" value="PRK00164.2-1"/>
    <property type="match status" value="1"/>
</dbReference>
<feature type="binding site" evidence="12">
    <location>
        <position position="189"/>
    </location>
    <ligand>
        <name>S-adenosyl-L-methionine</name>
        <dbReference type="ChEBI" id="CHEBI:59789"/>
    </ligand>
</feature>
<name>A0A212LQH6_9FIRM</name>
<evidence type="ECO:0000256" key="12">
    <source>
        <dbReference type="HAMAP-Rule" id="MF_01225"/>
    </source>
</evidence>
<dbReference type="InterPro" id="IPR050105">
    <property type="entry name" value="MoCo_biosynth_MoaA/MoaC"/>
</dbReference>
<dbReference type="EC" id="4.1.99.22" evidence="1 12"/>
<dbReference type="InterPro" id="IPR013483">
    <property type="entry name" value="MoaA"/>
</dbReference>
<keyword evidence="6 12" id="KW-0408">Iron</keyword>
<evidence type="ECO:0000313" key="14">
    <source>
        <dbReference type="EMBL" id="SCM79757.1"/>
    </source>
</evidence>
<dbReference type="GO" id="GO:0061799">
    <property type="term" value="F:cyclic pyranopterin monophosphate synthase activity"/>
    <property type="evidence" value="ECO:0007669"/>
    <property type="project" value="TreeGrafter"/>
</dbReference>
<feature type="binding site" evidence="12">
    <location>
        <position position="269"/>
    </location>
    <ligand>
        <name>[4Fe-4S] cluster</name>
        <dbReference type="ChEBI" id="CHEBI:49883"/>
        <label>2</label>
        <note>4Fe-4S-substrate</note>
    </ligand>
</feature>
<dbReference type="GO" id="GO:0046872">
    <property type="term" value="F:metal ion binding"/>
    <property type="evidence" value="ECO:0007669"/>
    <property type="project" value="UniProtKB-KW"/>
</dbReference>
<dbReference type="NCBIfam" id="TIGR02666">
    <property type="entry name" value="moaA"/>
    <property type="match status" value="1"/>
</dbReference>
<dbReference type="SFLD" id="SFLDG01386">
    <property type="entry name" value="main_SPASM_domain-containing"/>
    <property type="match status" value="1"/>
</dbReference>
<dbReference type="InterPro" id="IPR000385">
    <property type="entry name" value="MoaA_NifB_PqqE_Fe-S-bd_CS"/>
</dbReference>
<feature type="binding site" evidence="12">
    <location>
        <position position="67"/>
    </location>
    <ligand>
        <name>S-adenosyl-L-methionine</name>
        <dbReference type="ChEBI" id="CHEBI:59789"/>
    </ligand>
</feature>
<dbReference type="PANTHER" id="PTHR22960:SF0">
    <property type="entry name" value="MOLYBDENUM COFACTOR BIOSYNTHESIS PROTEIN 1"/>
    <property type="match status" value="1"/>
</dbReference>
<evidence type="ECO:0000256" key="7">
    <source>
        <dbReference type="ARBA" id="ARBA00023014"/>
    </source>
</evidence>
<proteinExistence type="inferred from homology"/>
<keyword evidence="3 12" id="KW-0949">S-adenosyl-L-methionine</keyword>
<evidence type="ECO:0000256" key="4">
    <source>
        <dbReference type="ARBA" id="ARBA00022723"/>
    </source>
</evidence>
<dbReference type="InterPro" id="IPR007197">
    <property type="entry name" value="rSAM"/>
</dbReference>
<dbReference type="InterPro" id="IPR058240">
    <property type="entry name" value="rSAM_sf"/>
</dbReference>
<dbReference type="SUPFAM" id="SSF102114">
    <property type="entry name" value="Radical SAM enzymes"/>
    <property type="match status" value="1"/>
</dbReference>
<keyword evidence="7 12" id="KW-0411">Iron-sulfur</keyword>
<feature type="binding site" evidence="12">
    <location>
        <position position="252"/>
    </location>
    <ligand>
        <name>[4Fe-4S] cluster</name>
        <dbReference type="ChEBI" id="CHEBI:49883"/>
        <label>2</label>
        <note>4Fe-4S-substrate</note>
    </ligand>
</feature>
<dbReference type="GO" id="GO:1904047">
    <property type="term" value="F:S-adenosyl-L-methionine binding"/>
    <property type="evidence" value="ECO:0007669"/>
    <property type="project" value="UniProtKB-UniRule"/>
</dbReference>
<dbReference type="SFLD" id="SFLDS00029">
    <property type="entry name" value="Radical_SAM"/>
    <property type="match status" value="1"/>
</dbReference>
<dbReference type="GO" id="GO:0051539">
    <property type="term" value="F:4 iron, 4 sulfur cluster binding"/>
    <property type="evidence" value="ECO:0007669"/>
    <property type="project" value="UniProtKB-UniRule"/>
</dbReference>
<comment type="catalytic activity">
    <reaction evidence="11 12">
        <text>GTP + AH2 + S-adenosyl-L-methionine = (8S)-3',8-cyclo-7,8-dihydroguanosine 5'-triphosphate + 5'-deoxyadenosine + L-methionine + A + H(+)</text>
        <dbReference type="Rhea" id="RHEA:49576"/>
        <dbReference type="ChEBI" id="CHEBI:13193"/>
        <dbReference type="ChEBI" id="CHEBI:15378"/>
        <dbReference type="ChEBI" id="CHEBI:17319"/>
        <dbReference type="ChEBI" id="CHEBI:17499"/>
        <dbReference type="ChEBI" id="CHEBI:37565"/>
        <dbReference type="ChEBI" id="CHEBI:57844"/>
        <dbReference type="ChEBI" id="CHEBI:59789"/>
        <dbReference type="ChEBI" id="CHEBI:131766"/>
        <dbReference type="EC" id="4.1.99.22"/>
    </reaction>
</comment>
<evidence type="ECO:0000256" key="10">
    <source>
        <dbReference type="ARBA" id="ARBA00023239"/>
    </source>
</evidence>
<comment type="function">
    <text evidence="12">Catalyzes the cyclization of GTP to (8S)-3',8-cyclo-7,8-dihydroguanosine 5'-triphosphate.</text>
</comment>
<dbReference type="CDD" id="cd01335">
    <property type="entry name" value="Radical_SAM"/>
    <property type="match status" value="1"/>
</dbReference>
<keyword evidence="5 12" id="KW-0547">Nucleotide-binding</keyword>
<evidence type="ECO:0000256" key="2">
    <source>
        <dbReference type="ARBA" id="ARBA00022485"/>
    </source>
</evidence>
<evidence type="ECO:0000256" key="3">
    <source>
        <dbReference type="ARBA" id="ARBA00022691"/>
    </source>
</evidence>
<feature type="binding site" evidence="12">
    <location>
        <begin position="257"/>
        <end position="259"/>
    </location>
    <ligand>
        <name>GTP</name>
        <dbReference type="ChEBI" id="CHEBI:37565"/>
    </ligand>
</feature>
<dbReference type="InterPro" id="IPR013785">
    <property type="entry name" value="Aldolase_TIM"/>
</dbReference>
<dbReference type="EMBL" id="FMJE01000003">
    <property type="protein sequence ID" value="SCM79757.1"/>
    <property type="molecule type" value="Genomic_DNA"/>
</dbReference>
<keyword evidence="10 12" id="KW-0456">Lyase</keyword>
<evidence type="ECO:0000256" key="8">
    <source>
        <dbReference type="ARBA" id="ARBA00023134"/>
    </source>
</evidence>
<keyword evidence="2 12" id="KW-0004">4Fe-4S</keyword>
<dbReference type="RefSeq" id="WP_075755805.1">
    <property type="nucleotide sequence ID" value="NZ_LT608335.1"/>
</dbReference>
<evidence type="ECO:0000256" key="6">
    <source>
        <dbReference type="ARBA" id="ARBA00023004"/>
    </source>
</evidence>
<dbReference type="Gene3D" id="3.20.20.70">
    <property type="entry name" value="Aldolase class I"/>
    <property type="match status" value="1"/>
</dbReference>
<keyword evidence="4 12" id="KW-0479">Metal-binding</keyword>
<keyword evidence="8 12" id="KW-0342">GTP-binding</keyword>
<dbReference type="GO" id="GO:0006777">
    <property type="term" value="P:Mo-molybdopterin cofactor biosynthetic process"/>
    <property type="evidence" value="ECO:0007669"/>
    <property type="project" value="UniProtKB-UniRule"/>
</dbReference>
<feature type="binding site" evidence="12">
    <location>
        <position position="20"/>
    </location>
    <ligand>
        <name>[4Fe-4S] cluster</name>
        <dbReference type="ChEBI" id="CHEBI:49883"/>
        <label>1</label>
        <note>4Fe-4S-S-AdoMet</note>
    </ligand>
</feature>
<protein>
    <recommendedName>
        <fullName evidence="1 12">GTP 3',8-cyclase</fullName>
        <ecNumber evidence="1 12">4.1.99.22</ecNumber>
    </recommendedName>
    <alternativeName>
        <fullName evidence="12">Molybdenum cofactor biosynthesis protein A</fullName>
    </alternativeName>
</protein>
<keyword evidence="9 12" id="KW-0501">Molybdenum cofactor biosynthesis</keyword>
<dbReference type="CDD" id="cd21117">
    <property type="entry name" value="Twitch_MoaA"/>
    <property type="match status" value="1"/>
</dbReference>
<dbReference type="Pfam" id="PF06463">
    <property type="entry name" value="Mob_synth_C"/>
    <property type="match status" value="1"/>
</dbReference>
<organism evidence="14">
    <name type="scientific">uncultured Sporomusa sp</name>
    <dbReference type="NCBI Taxonomy" id="307249"/>
    <lineage>
        <taxon>Bacteria</taxon>
        <taxon>Bacillati</taxon>
        <taxon>Bacillota</taxon>
        <taxon>Negativicutes</taxon>
        <taxon>Selenomonadales</taxon>
        <taxon>Sporomusaceae</taxon>
        <taxon>Sporomusa</taxon>
        <taxon>environmental samples</taxon>
    </lineage>
</organism>
<evidence type="ECO:0000256" key="5">
    <source>
        <dbReference type="ARBA" id="ARBA00022741"/>
    </source>
</evidence>
<evidence type="ECO:0000259" key="13">
    <source>
        <dbReference type="PROSITE" id="PS51918"/>
    </source>
</evidence>
<dbReference type="InterPro" id="IPR006638">
    <property type="entry name" value="Elp3/MiaA/NifB-like_rSAM"/>
</dbReference>
<dbReference type="HAMAP" id="MF_01225_B">
    <property type="entry name" value="MoaA_B"/>
    <property type="match status" value="1"/>
</dbReference>
<dbReference type="PROSITE" id="PS51918">
    <property type="entry name" value="RADICAL_SAM"/>
    <property type="match status" value="1"/>
</dbReference>
<feature type="binding site" evidence="12">
    <location>
        <position position="27"/>
    </location>
    <ligand>
        <name>[4Fe-4S] cluster</name>
        <dbReference type="ChEBI" id="CHEBI:49883"/>
        <label>1</label>
        <note>4Fe-4S-S-AdoMet</note>
    </ligand>
</feature>
<evidence type="ECO:0000256" key="9">
    <source>
        <dbReference type="ARBA" id="ARBA00023150"/>
    </source>
</evidence>
<dbReference type="Pfam" id="PF04055">
    <property type="entry name" value="Radical_SAM"/>
    <property type="match status" value="1"/>
</dbReference>
<dbReference type="AlphaFoldDB" id="A0A212LQH6"/>